<evidence type="ECO:0000256" key="5">
    <source>
        <dbReference type="ARBA" id="ARBA00022741"/>
    </source>
</evidence>
<dbReference type="InterPro" id="IPR027417">
    <property type="entry name" value="P-loop_NTPase"/>
</dbReference>
<dbReference type="GO" id="GO:0005886">
    <property type="term" value="C:plasma membrane"/>
    <property type="evidence" value="ECO:0007669"/>
    <property type="project" value="UniProtKB-SubCell"/>
</dbReference>
<dbReference type="STRING" id="1305675.BFG57_14285"/>
<dbReference type="PROSITE" id="PS50893">
    <property type="entry name" value="ABC_TRANSPORTER_2"/>
    <property type="match status" value="1"/>
</dbReference>
<sequence length="247" mass="27520">MISIEGLSKKFGDNEVLRSIDFNVGKGEVVCLIGPSGSGKTTLLRCLNLLEDPTKGKITVGDVSLTFSNRAASKKDKEAIRQYSGMVFQHFHLFPHKTVIENLIEAPLVVQKRNKTQLIEEAERLLEKVGLTSQRDQYPDELSGGQKQRAAIARMLMMKPEVLLFDEPTSALDPELIGEVLSVIKDLASEGQTMIIVTHEMAFARDVADRVVFMADGYVVEDAHPEVMFTAPKEARTRQFLSKMINQ</sequence>
<evidence type="ECO:0000256" key="7">
    <source>
        <dbReference type="ARBA" id="ARBA00022970"/>
    </source>
</evidence>
<dbReference type="InterPro" id="IPR030679">
    <property type="entry name" value="ABC_ATPase_HisP-typ"/>
</dbReference>
<dbReference type="GO" id="GO:0005524">
    <property type="term" value="F:ATP binding"/>
    <property type="evidence" value="ECO:0007669"/>
    <property type="project" value="UniProtKB-KW"/>
</dbReference>
<dbReference type="InterPro" id="IPR003439">
    <property type="entry name" value="ABC_transporter-like_ATP-bd"/>
</dbReference>
<dbReference type="InterPro" id="IPR017871">
    <property type="entry name" value="ABC_transporter-like_CS"/>
</dbReference>
<proteinExistence type="inferred from homology"/>
<dbReference type="Proteomes" id="UP000095209">
    <property type="component" value="Unassembled WGS sequence"/>
</dbReference>
<comment type="similarity">
    <text evidence="2">Belongs to the ABC transporter superfamily.</text>
</comment>
<dbReference type="GO" id="GO:0015424">
    <property type="term" value="F:ABC-type amino acid transporter activity"/>
    <property type="evidence" value="ECO:0007669"/>
    <property type="project" value="InterPro"/>
</dbReference>
<dbReference type="PANTHER" id="PTHR43166:SF9">
    <property type="entry name" value="GLUTAMATE_ASPARTATE IMPORT ATP-BINDING PROTEIN GLTL"/>
    <property type="match status" value="1"/>
</dbReference>
<dbReference type="GO" id="GO:0016887">
    <property type="term" value="F:ATP hydrolysis activity"/>
    <property type="evidence" value="ECO:0007669"/>
    <property type="project" value="InterPro"/>
</dbReference>
<keyword evidence="11" id="KW-1185">Reference proteome</keyword>
<dbReference type="SUPFAM" id="SSF52540">
    <property type="entry name" value="P-loop containing nucleoside triphosphate hydrolases"/>
    <property type="match status" value="1"/>
</dbReference>
<dbReference type="FunFam" id="3.40.50.300:FF:000020">
    <property type="entry name" value="Amino acid ABC transporter ATP-binding component"/>
    <property type="match status" value="1"/>
</dbReference>
<evidence type="ECO:0000256" key="2">
    <source>
        <dbReference type="ARBA" id="ARBA00005417"/>
    </source>
</evidence>
<gene>
    <name evidence="10" type="ORF">BFG57_14285</name>
</gene>
<dbReference type="CDD" id="cd03262">
    <property type="entry name" value="ABC_HisP_GlnQ"/>
    <property type="match status" value="1"/>
</dbReference>
<evidence type="ECO:0000256" key="6">
    <source>
        <dbReference type="ARBA" id="ARBA00022840"/>
    </source>
</evidence>
<comment type="caution">
    <text evidence="10">The sequence shown here is derived from an EMBL/GenBank/DDBJ whole genome shotgun (WGS) entry which is preliminary data.</text>
</comment>
<dbReference type="InterPro" id="IPR050086">
    <property type="entry name" value="MetN_ABC_transporter-like"/>
</dbReference>
<feature type="domain" description="ABC transporter" evidence="9">
    <location>
        <begin position="2"/>
        <end position="241"/>
    </location>
</feature>
<evidence type="ECO:0000256" key="8">
    <source>
        <dbReference type="ARBA" id="ARBA00023136"/>
    </source>
</evidence>
<keyword evidence="5" id="KW-0547">Nucleotide-binding</keyword>
<evidence type="ECO:0000256" key="3">
    <source>
        <dbReference type="ARBA" id="ARBA00022448"/>
    </source>
</evidence>
<comment type="subcellular location">
    <subcellularLocation>
        <location evidence="1">Cell membrane</location>
        <topology evidence="1">Peripheral membrane protein</topology>
    </subcellularLocation>
</comment>
<protein>
    <submittedName>
        <fullName evidence="10">Polar amino acid ABC transporter ATP-binding protein</fullName>
    </submittedName>
</protein>
<keyword evidence="8" id="KW-0472">Membrane</keyword>
<dbReference type="Pfam" id="PF00005">
    <property type="entry name" value="ABC_tran"/>
    <property type="match status" value="1"/>
</dbReference>
<evidence type="ECO:0000313" key="11">
    <source>
        <dbReference type="Proteomes" id="UP000095209"/>
    </source>
</evidence>
<dbReference type="RefSeq" id="WP_069717020.1">
    <property type="nucleotide sequence ID" value="NZ_MJEH01000020.1"/>
</dbReference>
<evidence type="ECO:0000313" key="10">
    <source>
        <dbReference type="EMBL" id="OEH92938.1"/>
    </source>
</evidence>
<dbReference type="Gene3D" id="3.40.50.300">
    <property type="entry name" value="P-loop containing nucleotide triphosphate hydrolases"/>
    <property type="match status" value="1"/>
</dbReference>
<organism evidence="10 11">
    <name type="scientific">Bacillus solimangrovi</name>
    <dbReference type="NCBI Taxonomy" id="1305675"/>
    <lineage>
        <taxon>Bacteria</taxon>
        <taxon>Bacillati</taxon>
        <taxon>Bacillota</taxon>
        <taxon>Bacilli</taxon>
        <taxon>Bacillales</taxon>
        <taxon>Bacillaceae</taxon>
        <taxon>Bacillus</taxon>
    </lineage>
</organism>
<dbReference type="PIRSF" id="PIRSF039085">
    <property type="entry name" value="ABC_ATPase_HisP"/>
    <property type="match status" value="1"/>
</dbReference>
<dbReference type="SMART" id="SM00382">
    <property type="entry name" value="AAA"/>
    <property type="match status" value="1"/>
</dbReference>
<keyword evidence="6 10" id="KW-0067">ATP-binding</keyword>
<dbReference type="InterPro" id="IPR003593">
    <property type="entry name" value="AAA+_ATPase"/>
</dbReference>
<dbReference type="PANTHER" id="PTHR43166">
    <property type="entry name" value="AMINO ACID IMPORT ATP-BINDING PROTEIN"/>
    <property type="match status" value="1"/>
</dbReference>
<keyword evidence="4" id="KW-1003">Cell membrane</keyword>
<dbReference type="AlphaFoldDB" id="A0A1E5LFS6"/>
<evidence type="ECO:0000259" key="9">
    <source>
        <dbReference type="PROSITE" id="PS50893"/>
    </source>
</evidence>
<dbReference type="OrthoDB" id="9802185at2"/>
<evidence type="ECO:0000256" key="1">
    <source>
        <dbReference type="ARBA" id="ARBA00004202"/>
    </source>
</evidence>
<dbReference type="EMBL" id="MJEH01000020">
    <property type="protein sequence ID" value="OEH92938.1"/>
    <property type="molecule type" value="Genomic_DNA"/>
</dbReference>
<dbReference type="PROSITE" id="PS00211">
    <property type="entry name" value="ABC_TRANSPORTER_1"/>
    <property type="match status" value="1"/>
</dbReference>
<keyword evidence="3" id="KW-0813">Transport</keyword>
<reference evidence="10 11" key="1">
    <citation type="submission" date="2016-08" db="EMBL/GenBank/DDBJ databases">
        <title>Genome of Bacillus solimangrovi GH2-4.</title>
        <authorList>
            <person name="Lim S."/>
            <person name="Kim B.-C."/>
        </authorList>
    </citation>
    <scope>NUCLEOTIDE SEQUENCE [LARGE SCALE GENOMIC DNA]</scope>
    <source>
        <strain evidence="10 11">GH2-4</strain>
    </source>
</reference>
<keyword evidence="7" id="KW-0029">Amino-acid transport</keyword>
<accession>A0A1E5LFS6</accession>
<evidence type="ECO:0000256" key="4">
    <source>
        <dbReference type="ARBA" id="ARBA00022475"/>
    </source>
</evidence>
<name>A0A1E5LFS6_9BACI</name>